<evidence type="ECO:0000256" key="8">
    <source>
        <dbReference type="SAM" id="MobiDB-lite"/>
    </source>
</evidence>
<dbReference type="PROSITE" id="PS51456">
    <property type="entry name" value="MYOSIN_MOTOR"/>
    <property type="match status" value="1"/>
</dbReference>
<evidence type="ECO:0000259" key="9">
    <source>
        <dbReference type="PROSITE" id="PS50003"/>
    </source>
</evidence>
<feature type="compositionally biased region" description="Pro residues" evidence="8">
    <location>
        <begin position="714"/>
        <end position="723"/>
    </location>
</feature>
<evidence type="ECO:0000259" key="10">
    <source>
        <dbReference type="PROSITE" id="PS50057"/>
    </source>
</evidence>
<dbReference type="GO" id="GO:0007165">
    <property type="term" value="P:signal transduction"/>
    <property type="evidence" value="ECO:0007669"/>
    <property type="project" value="InterPro"/>
</dbReference>
<dbReference type="GO" id="GO:0005524">
    <property type="term" value="F:ATP binding"/>
    <property type="evidence" value="ECO:0007669"/>
    <property type="project" value="UniProtKB-KW"/>
</dbReference>
<dbReference type="GO" id="GO:0005737">
    <property type="term" value="C:cytoplasm"/>
    <property type="evidence" value="ECO:0007669"/>
    <property type="project" value="UniProtKB-SubCell"/>
</dbReference>
<dbReference type="Gene3D" id="1.20.5.190">
    <property type="match status" value="1"/>
</dbReference>
<evidence type="ECO:0000256" key="5">
    <source>
        <dbReference type="ARBA" id="ARBA00023123"/>
    </source>
</evidence>
<dbReference type="STRING" id="244447.ENSCSEP00000018020"/>
<dbReference type="InterPro" id="IPR036961">
    <property type="entry name" value="Kinesin_motor_dom_sf"/>
</dbReference>
<dbReference type="GO" id="GO:0016459">
    <property type="term" value="C:myosin complex"/>
    <property type="evidence" value="ECO:0007669"/>
    <property type="project" value="UniProtKB-KW"/>
</dbReference>
<dbReference type="Pfam" id="PF00612">
    <property type="entry name" value="IQ"/>
    <property type="match status" value="1"/>
</dbReference>
<dbReference type="Pfam" id="PF00169">
    <property type="entry name" value="PH"/>
    <property type="match status" value="2"/>
</dbReference>
<dbReference type="Gene3D" id="1.20.80.10">
    <property type="match status" value="1"/>
</dbReference>
<dbReference type="InterPro" id="IPR001849">
    <property type="entry name" value="PH_domain"/>
</dbReference>
<evidence type="ECO:0000256" key="6">
    <source>
        <dbReference type="ARBA" id="ARBA00023175"/>
    </source>
</evidence>
<dbReference type="CDD" id="cd14473">
    <property type="entry name" value="FERM_B-lobe"/>
    <property type="match status" value="1"/>
</dbReference>
<dbReference type="SUPFAM" id="SSF50729">
    <property type="entry name" value="PH domain-like"/>
    <property type="match status" value="5"/>
</dbReference>
<feature type="compositionally biased region" description="Polar residues" evidence="8">
    <location>
        <begin position="698"/>
        <end position="713"/>
    </location>
</feature>
<dbReference type="Gene3D" id="1.20.58.530">
    <property type="match status" value="1"/>
</dbReference>
<dbReference type="InterPro" id="IPR031971">
    <property type="entry name" value="MYO10_CC"/>
</dbReference>
<dbReference type="InterPro" id="IPR000857">
    <property type="entry name" value="MyTH4_dom"/>
</dbReference>
<dbReference type="InterPro" id="IPR027417">
    <property type="entry name" value="P-loop_NTPase"/>
</dbReference>
<evidence type="ECO:0000256" key="4">
    <source>
        <dbReference type="ARBA" id="ARBA00022840"/>
    </source>
</evidence>
<feature type="domain" description="FERM" evidence="10">
    <location>
        <begin position="1348"/>
        <end position="1693"/>
    </location>
</feature>
<dbReference type="GO" id="GO:0003779">
    <property type="term" value="F:actin binding"/>
    <property type="evidence" value="ECO:0007669"/>
    <property type="project" value="UniProtKB-KW"/>
</dbReference>
<keyword evidence="4" id="KW-0067">ATP-binding</keyword>
<dbReference type="Gene3D" id="3.10.20.90">
    <property type="entry name" value="Phosphatidylinositol 3-kinase Catalytic Subunit, Chain A, domain 1"/>
    <property type="match status" value="1"/>
</dbReference>
<keyword evidence="15" id="KW-1185">Reference proteome</keyword>
<dbReference type="InterPro" id="IPR041797">
    <property type="entry name" value="MyoX_FERM_C"/>
</dbReference>
<dbReference type="GeneTree" id="ENSGT00940000164909"/>
<dbReference type="InterPro" id="IPR000159">
    <property type="entry name" value="RA_dom"/>
</dbReference>
<feature type="domain" description="Myosin motor" evidence="13">
    <location>
        <begin position="1"/>
        <end position="426"/>
    </location>
</feature>
<dbReference type="InterPro" id="IPR014352">
    <property type="entry name" value="FERM/acyl-CoA-bd_prot_sf"/>
</dbReference>
<sequence>MKVMEFTEEEIRDVFKLLSAVLQMGNIEFMTAGGAQITSKEGKTRDDLLGLDCFQLSEVLTQRSMILRGEEICSPLTVEQAVDSRDSVAMALYSQCFSWIIMRINQKIKGKDNFKSIGILDIFGFENFEVNRFEQFNINYANEKLQEYFNKHIFSLEQLEYNREGIQWEAIDWMDNAECLDLIEKKLGMLALINEESRFPKGTDYTLLEKLHSRHATNLYYVKPRVTDHQFGIKHYAGEVLYDVRGILEKNRDTFRDDILFILKDSRLDFIYDLFERVGSRNGDETLKMGTARRKPTVSSQFRDSLHSLMATLSASNPFFVRCIKPNMDKVTNQFDPDIVLNQLRYSGMLETVKIRRAGFPVRRTFKDFYNRYKMMMKTKIHSDDEKQCCSELLMLHDKTKKEWQLGKTKVFLKEALEQRLEKEREEVRRRAGMVIRAHILSYVARKHYKKVLSSVVTIQKNYRAHFWRRVFLRLRVATIVLQKHHRGQLARSLYRYLKDEKLKQEEEERRRREEEEERRRVEEEERRRRMEEEEERKRKDEEEKQRLKEEEEMRMESRQMEEILRLEREIERLQKQHEDGVSLLGDVSREELRQIRDAEIYRLEKEASRVATEFLDLLDFGGLEPSLSSEENLHDPAESTAPLAEEEVDEGFHAEDECIPLPDFPPPAAVPLDKEVFHSIPPPPPPASSEVRMDTPSCASSPLSTNRLTQSALPPPPPPPPVNGVGGLHHQEPSQLNVPDTESDYDHEEFEEAHGSSGASTNDLHITDEEVLRKSSCTQNSLDSFRGSSDSFIDSDEDNDGYVDTDEEVSNGRVNLLNGSGPPYFHGYLYMKSGLMIPWRRRWCVLKDETFMWFRAKQDSLKSGWLYKKGGGMSTLSRRNWKMRWFILRGTKLMYFENDSEEKLKGTIDISGVKEIVDNHEKENALNIVTGERTYHIYAESPEDASGWFSVLSRVHSASPEQLMEMHHEQANPKNAVGTLDVGLIDSVCASDNPDRPNSFVIITANRVIHCNTDTPEEMHHWIGLLQKSKGDSRVDGQEFLVRGWLHKEMKSGSKSTSLKLKKRWFVLTHNSLDYYKSSERNASKLGTLVLNSLCSVVQPDEKVFKDTGYWNIIVHGRKHSYRLYTKMLNEAMRWTNAIQGAIDSKVPIETPTQQLIRDIKESSLNVEAVEQTYWRNPILRYTQHPLHSPLLPLPYGDVNVHLQREKGYTSLQDEAVKIFNSLQEMEAVSDPVPIIQGILQTCQDLRSLRDEVYCQLIKQTNHVPHPNSPANRAHWHLLTCMSCTFLPSRGILRYLKFHLKRIKELFPGSEIEMFAHFICESLKKTKTREFVPSQEEIIALLTRQEMTTTVYCHGGGSCKISINSHTTAGEVVEKLIRGLAMEDSRNMFALFEHNNNIDRAVESRVLVADVLAKFERLAGSEESENNGQWKLYFKLYCFLDVESMPKEGVEFAFMFEQAHESLTRGHFPAREETLQHLAALRLQFLYSDKAKKVTWNLENVYPVGRLRTRILQFTKSGTGSGQTLERRRTSFLEGTLRRSLKSGSMKKQRMEEEQMLEMWIKEEMSATRASIVEKWSRLTGLDQHQAMLKYMTIIKEWQGYGSTLFDVECKEGGFPHDLWLSVSAENVSVYKRGEPKPLETFPYEHIIFFGAPQPCSFKITVDERELFFETPQVGEITKIMKAYINMIVKKRCSVKSVSSYGTNWIR</sequence>
<dbReference type="InterPro" id="IPR011993">
    <property type="entry name" value="PH-like_dom_sf"/>
</dbReference>
<dbReference type="SMART" id="SM00233">
    <property type="entry name" value="PH"/>
    <property type="match status" value="2"/>
</dbReference>
<dbReference type="Proteomes" id="UP000265120">
    <property type="component" value="Chromosome 16"/>
</dbReference>
<dbReference type="PROSITE" id="PS50003">
    <property type="entry name" value="PH_DOMAIN"/>
    <property type="match status" value="2"/>
</dbReference>
<accession>A0A3P8W0B1</accession>
<dbReference type="Pfam" id="PF16735">
    <property type="entry name" value="MYO10_CC"/>
    <property type="match status" value="1"/>
</dbReference>
<feature type="domain" description="PH" evidence="9">
    <location>
        <begin position="1040"/>
        <end position="1145"/>
    </location>
</feature>
<evidence type="ECO:0000256" key="1">
    <source>
        <dbReference type="ARBA" id="ARBA00004496"/>
    </source>
</evidence>
<dbReference type="Pfam" id="PF00784">
    <property type="entry name" value="MyTH4"/>
    <property type="match status" value="1"/>
</dbReference>
<dbReference type="Pfam" id="PF02174">
    <property type="entry name" value="IRS"/>
    <property type="match status" value="1"/>
</dbReference>
<evidence type="ECO:0000256" key="2">
    <source>
        <dbReference type="ARBA" id="ARBA00022490"/>
    </source>
</evidence>
<evidence type="ECO:0000259" key="12">
    <source>
        <dbReference type="PROSITE" id="PS51016"/>
    </source>
</evidence>
<dbReference type="Gene3D" id="1.20.5.170">
    <property type="match status" value="1"/>
</dbReference>
<dbReference type="CDD" id="cd13296">
    <property type="entry name" value="PH2_MyoX"/>
    <property type="match status" value="1"/>
</dbReference>
<evidence type="ECO:0000313" key="15">
    <source>
        <dbReference type="Proteomes" id="UP000265120"/>
    </source>
</evidence>
<keyword evidence="5 7" id="KW-0518">Myosin</keyword>
<dbReference type="Gene3D" id="1.25.40.530">
    <property type="entry name" value="MyTH4 domain"/>
    <property type="match status" value="1"/>
</dbReference>
<dbReference type="Pfam" id="PF21989">
    <property type="entry name" value="RA_2"/>
    <property type="match status" value="1"/>
</dbReference>
<comment type="similarity">
    <text evidence="7">Belongs to the TRAFAC class myosin-kinesin ATPase superfamily. Myosin family.</text>
</comment>
<comment type="subcellular location">
    <subcellularLocation>
        <location evidence="1">Cytoplasm</location>
    </subcellularLocation>
</comment>
<dbReference type="InterPro" id="IPR000048">
    <property type="entry name" value="IQ_motif_EF-hand-BS"/>
</dbReference>
<dbReference type="SMART" id="SM00139">
    <property type="entry name" value="MyTH4"/>
    <property type="match status" value="1"/>
</dbReference>
<keyword evidence="2" id="KW-0963">Cytoplasm</keyword>
<dbReference type="SMART" id="SM00015">
    <property type="entry name" value="IQ"/>
    <property type="match status" value="3"/>
</dbReference>
<dbReference type="GO" id="GO:0003774">
    <property type="term" value="F:cytoskeletal motor activity"/>
    <property type="evidence" value="ECO:0007669"/>
    <property type="project" value="InterPro"/>
</dbReference>
<dbReference type="Gene3D" id="2.30.29.30">
    <property type="entry name" value="Pleckstrin-homology domain (PH domain)/Phosphotyrosine-binding domain (PTB)"/>
    <property type="match status" value="4"/>
</dbReference>
<dbReference type="Gene3D" id="6.20.240.20">
    <property type="match status" value="1"/>
</dbReference>
<keyword evidence="7" id="KW-0009">Actin-binding</keyword>
<evidence type="ECO:0000259" key="11">
    <source>
        <dbReference type="PROSITE" id="PS50200"/>
    </source>
</evidence>
<dbReference type="GO" id="GO:0044295">
    <property type="term" value="C:axonal growth cone"/>
    <property type="evidence" value="ECO:0007669"/>
    <property type="project" value="TreeGrafter"/>
</dbReference>
<dbReference type="InterPro" id="IPR035963">
    <property type="entry name" value="FERM_2"/>
</dbReference>
<dbReference type="SUPFAM" id="SSF47031">
    <property type="entry name" value="Second domain of FERM"/>
    <property type="match status" value="1"/>
</dbReference>
<dbReference type="PROSITE" id="PS50057">
    <property type="entry name" value="FERM_3"/>
    <property type="match status" value="1"/>
</dbReference>
<dbReference type="PANTHER" id="PTHR46049">
    <property type="entry name" value="AGAP003327-PA"/>
    <property type="match status" value="1"/>
</dbReference>
<dbReference type="CDD" id="cd13202">
    <property type="entry name" value="FERM_C_MyoX"/>
    <property type="match status" value="1"/>
</dbReference>
<dbReference type="Gene3D" id="3.40.850.10">
    <property type="entry name" value="Kinesin motor domain"/>
    <property type="match status" value="1"/>
</dbReference>
<feature type="region of interest" description="Disordered" evidence="8">
    <location>
        <begin position="626"/>
        <end position="764"/>
    </location>
</feature>
<reference evidence="14" key="3">
    <citation type="submission" date="2025-09" db="UniProtKB">
        <authorList>
            <consortium name="Ensembl"/>
        </authorList>
    </citation>
    <scope>IDENTIFICATION</scope>
</reference>
<dbReference type="PANTHER" id="PTHR46049:SF4">
    <property type="entry name" value="UNCONVENTIONAL MYOSIN-X"/>
    <property type="match status" value="1"/>
</dbReference>
<dbReference type="InParanoid" id="A0A3P8W0B1"/>
<protein>
    <submittedName>
        <fullName evidence="14">Unconventional myosin-X-like</fullName>
    </submittedName>
</protein>
<dbReference type="PROSITE" id="PS51016">
    <property type="entry name" value="MYTH4"/>
    <property type="match status" value="1"/>
</dbReference>
<reference evidence="14" key="2">
    <citation type="submission" date="2025-08" db="UniProtKB">
        <authorList>
            <consortium name="Ensembl"/>
        </authorList>
    </citation>
    <scope>IDENTIFICATION</scope>
</reference>
<dbReference type="InterPro" id="IPR001609">
    <property type="entry name" value="Myosin_head_motor_dom-like"/>
</dbReference>
<dbReference type="CDD" id="cd13297">
    <property type="entry name" value="PH3_MyoX-like"/>
    <property type="match status" value="1"/>
</dbReference>
<proteinExistence type="inferred from homology"/>
<dbReference type="Pfam" id="PF00063">
    <property type="entry name" value="Myosin_head"/>
    <property type="match status" value="1"/>
</dbReference>
<organism evidence="14 15">
    <name type="scientific">Cynoglossus semilaevis</name>
    <name type="common">Tongue sole</name>
    <dbReference type="NCBI Taxonomy" id="244447"/>
    <lineage>
        <taxon>Eukaryota</taxon>
        <taxon>Metazoa</taxon>
        <taxon>Chordata</taxon>
        <taxon>Craniata</taxon>
        <taxon>Vertebrata</taxon>
        <taxon>Euteleostomi</taxon>
        <taxon>Actinopterygii</taxon>
        <taxon>Neopterygii</taxon>
        <taxon>Teleostei</taxon>
        <taxon>Neoteleostei</taxon>
        <taxon>Acanthomorphata</taxon>
        <taxon>Carangaria</taxon>
        <taxon>Pleuronectiformes</taxon>
        <taxon>Pleuronectoidei</taxon>
        <taxon>Cynoglossidae</taxon>
        <taxon>Cynoglossinae</taxon>
        <taxon>Cynoglossus</taxon>
    </lineage>
</organism>
<dbReference type="PROSITE" id="PS50096">
    <property type="entry name" value="IQ"/>
    <property type="match status" value="2"/>
</dbReference>
<dbReference type="OMA" id="FHADDEM"/>
<name>A0A3P8W0B1_CYNSE</name>
<dbReference type="CDD" id="cd17206">
    <property type="entry name" value="FERM_F1_Myosin-X"/>
    <property type="match status" value="1"/>
</dbReference>
<keyword evidence="6" id="KW-0505">Motor protein</keyword>
<dbReference type="InterPro" id="IPR002404">
    <property type="entry name" value="IRS_PTB"/>
</dbReference>
<dbReference type="Ensembl" id="ENSCSET00000018240.1">
    <property type="protein sequence ID" value="ENSCSEP00000018020.1"/>
    <property type="gene ID" value="ENSCSEG00000011541.1"/>
</dbReference>
<dbReference type="Gene3D" id="1.20.120.720">
    <property type="entry name" value="Myosin VI head, motor domain, U50 subdomain"/>
    <property type="match status" value="1"/>
</dbReference>
<evidence type="ECO:0000259" key="13">
    <source>
        <dbReference type="PROSITE" id="PS51456"/>
    </source>
</evidence>
<feature type="compositionally biased region" description="Acidic residues" evidence="8">
    <location>
        <begin position="742"/>
        <end position="752"/>
    </location>
</feature>
<feature type="region of interest" description="Disordered" evidence="8">
    <location>
        <begin position="508"/>
        <end position="555"/>
    </location>
</feature>
<dbReference type="PRINTS" id="PR00193">
    <property type="entry name" value="MYOSINHEAVY"/>
</dbReference>
<feature type="region of interest" description="Actin-binding" evidence="7">
    <location>
        <begin position="306"/>
        <end position="328"/>
    </location>
</feature>
<evidence type="ECO:0000256" key="7">
    <source>
        <dbReference type="PROSITE-ProRule" id="PRU00782"/>
    </source>
</evidence>
<dbReference type="InterPro" id="IPR051724">
    <property type="entry name" value="Actin_motor_Myosin"/>
</dbReference>
<evidence type="ECO:0000313" key="14">
    <source>
        <dbReference type="Ensembl" id="ENSCSEP00000018020.1"/>
    </source>
</evidence>
<dbReference type="SMART" id="SM00295">
    <property type="entry name" value="B41"/>
    <property type="match status" value="1"/>
</dbReference>
<keyword evidence="3" id="KW-0547">Nucleotide-binding</keyword>
<dbReference type="InterPro" id="IPR019748">
    <property type="entry name" value="FERM_central"/>
</dbReference>
<evidence type="ECO:0000256" key="3">
    <source>
        <dbReference type="ARBA" id="ARBA00022741"/>
    </source>
</evidence>
<dbReference type="SUPFAM" id="SSF52540">
    <property type="entry name" value="P-loop containing nucleoside triphosphate hydrolases"/>
    <property type="match status" value="1"/>
</dbReference>
<feature type="domain" description="Ras-associating" evidence="11">
    <location>
        <begin position="1352"/>
        <end position="1408"/>
    </location>
</feature>
<dbReference type="InterPro" id="IPR019749">
    <property type="entry name" value="Band_41_domain"/>
</dbReference>
<reference evidence="14 15" key="1">
    <citation type="journal article" date="2014" name="Nat. Genet.">
        <title>Whole-genome sequence of a flatfish provides insights into ZW sex chromosome evolution and adaptation to a benthic lifestyle.</title>
        <authorList>
            <person name="Chen S."/>
            <person name="Zhang G."/>
            <person name="Shao C."/>
            <person name="Huang Q."/>
            <person name="Liu G."/>
            <person name="Zhang P."/>
            <person name="Song W."/>
            <person name="An N."/>
            <person name="Chalopin D."/>
            <person name="Volff J.N."/>
            <person name="Hong Y."/>
            <person name="Li Q."/>
            <person name="Sha Z."/>
            <person name="Zhou H."/>
            <person name="Xie M."/>
            <person name="Yu Q."/>
            <person name="Liu Y."/>
            <person name="Xiang H."/>
            <person name="Wang N."/>
            <person name="Wu K."/>
            <person name="Yang C."/>
            <person name="Zhou Q."/>
            <person name="Liao X."/>
            <person name="Yang L."/>
            <person name="Hu Q."/>
            <person name="Zhang J."/>
            <person name="Meng L."/>
            <person name="Jin L."/>
            <person name="Tian Y."/>
            <person name="Lian J."/>
            <person name="Yang J."/>
            <person name="Miao G."/>
            <person name="Liu S."/>
            <person name="Liang Z."/>
            <person name="Yan F."/>
            <person name="Li Y."/>
            <person name="Sun B."/>
            <person name="Zhang H."/>
            <person name="Zhang J."/>
            <person name="Zhu Y."/>
            <person name="Du M."/>
            <person name="Zhao Y."/>
            <person name="Schartl M."/>
            <person name="Tang Q."/>
            <person name="Wang J."/>
        </authorList>
    </citation>
    <scope>NUCLEOTIDE SEQUENCE</scope>
</reference>
<dbReference type="GO" id="GO:0048675">
    <property type="term" value="P:axon extension"/>
    <property type="evidence" value="ECO:0007669"/>
    <property type="project" value="TreeGrafter"/>
</dbReference>
<dbReference type="PROSITE" id="PS50200">
    <property type="entry name" value="RA"/>
    <property type="match status" value="1"/>
</dbReference>
<comment type="caution">
    <text evidence="7">Lacks conserved residue(s) required for the propagation of feature annotation.</text>
</comment>
<feature type="domain" description="PH" evidence="9">
    <location>
        <begin position="860"/>
        <end position="958"/>
    </location>
</feature>
<dbReference type="SMART" id="SM00242">
    <property type="entry name" value="MYSc"/>
    <property type="match status" value="1"/>
</dbReference>
<feature type="domain" description="MyTH4" evidence="12">
    <location>
        <begin position="1183"/>
        <end position="1343"/>
    </location>
</feature>
<dbReference type="Pfam" id="PF00373">
    <property type="entry name" value="FERM_M"/>
    <property type="match status" value="1"/>
</dbReference>
<dbReference type="InterPro" id="IPR000299">
    <property type="entry name" value="FERM_domain"/>
</dbReference>
<dbReference type="InterPro" id="IPR038185">
    <property type="entry name" value="MyTH4_dom_sf"/>
</dbReference>